<accession>A0A366LAS2</accession>
<dbReference type="InterPro" id="IPR024079">
    <property type="entry name" value="MetalloPept_cat_dom_sf"/>
</dbReference>
<evidence type="ECO:0000313" key="2">
    <source>
        <dbReference type="EMBL" id="RBQ10232.1"/>
    </source>
</evidence>
<dbReference type="SUPFAM" id="SSF55486">
    <property type="entry name" value="Metalloproteases ('zincins'), catalytic domain"/>
    <property type="match status" value="1"/>
</dbReference>
<evidence type="ECO:0000256" key="1">
    <source>
        <dbReference type="SAM" id="SignalP"/>
    </source>
</evidence>
<proteinExistence type="predicted"/>
<feature type="chain" id="PRO_5016876292" description="Dual-action HEIGH metallo-peptidase" evidence="1">
    <location>
        <begin position="20"/>
        <end position="257"/>
    </location>
</feature>
<comment type="caution">
    <text evidence="2">The sequence shown here is derived from an EMBL/GenBank/DDBJ whole genome shotgun (WGS) entry which is preliminary data.</text>
</comment>
<dbReference type="InterPro" id="IPR024653">
    <property type="entry name" value="Peptidase_M10/M27/M57"/>
</dbReference>
<dbReference type="Proteomes" id="UP000252081">
    <property type="component" value="Unassembled WGS sequence"/>
</dbReference>
<dbReference type="AlphaFoldDB" id="A0A366LAS2"/>
<sequence>MKKNLKRIAIVAMVALVIAACKKNQESAETAPQETVKNADKVLQYIKDLGFPASSIVDNGNEFVVEEDILFPKDMQIPAGGAGTKIEQYYTGSIVSATKKLNIRIFVDPSMTSMSSEINSAIAQWNGVPNSTLRFSIVTTAPYDILIKNEALAAPPGFVTCGQAQFPSGGSAGALVRINKTAIASNSFAQRARTICHEFGHCISFRHTNWAAQGESTATNVPGVTGTDALSLMNGGQCNSGATVLSQKDKDATAALY</sequence>
<dbReference type="RefSeq" id="WP_113947576.1">
    <property type="nucleotide sequence ID" value="NZ_QNQU01000003.1"/>
</dbReference>
<dbReference type="PROSITE" id="PS51257">
    <property type="entry name" value="PROKAR_LIPOPROTEIN"/>
    <property type="match status" value="1"/>
</dbReference>
<protein>
    <recommendedName>
        <fullName evidence="4">Dual-action HEIGH metallo-peptidase</fullName>
    </recommendedName>
</protein>
<name>A0A366LAS2_9SPHI</name>
<dbReference type="Pfam" id="PF12388">
    <property type="entry name" value="Peptidase_M57"/>
    <property type="match status" value="1"/>
</dbReference>
<evidence type="ECO:0000313" key="3">
    <source>
        <dbReference type="Proteomes" id="UP000252081"/>
    </source>
</evidence>
<reference evidence="2 3" key="1">
    <citation type="submission" date="2018-07" db="EMBL/GenBank/DDBJ databases">
        <title>A draft genome of a endophytic bacteria, a new species of Pedobacter.</title>
        <authorList>
            <person name="Zhang Z.D."/>
            <person name="Chen Z.J."/>
        </authorList>
    </citation>
    <scope>NUCLEOTIDE SEQUENCE [LARGE SCALE GENOMIC DNA]</scope>
    <source>
        <strain evidence="2 3">RS10</strain>
    </source>
</reference>
<dbReference type="Gene3D" id="3.40.390.10">
    <property type="entry name" value="Collagenase (Catalytic Domain)"/>
    <property type="match status" value="1"/>
</dbReference>
<dbReference type="OrthoDB" id="626541at2"/>
<dbReference type="EMBL" id="QNQU01000003">
    <property type="protein sequence ID" value="RBQ10232.1"/>
    <property type="molecule type" value="Genomic_DNA"/>
</dbReference>
<organism evidence="2 3">
    <name type="scientific">Pedobacter miscanthi</name>
    <dbReference type="NCBI Taxonomy" id="2259170"/>
    <lineage>
        <taxon>Bacteria</taxon>
        <taxon>Pseudomonadati</taxon>
        <taxon>Bacteroidota</taxon>
        <taxon>Sphingobacteriia</taxon>
        <taxon>Sphingobacteriales</taxon>
        <taxon>Sphingobacteriaceae</taxon>
        <taxon>Pedobacter</taxon>
    </lineage>
</organism>
<gene>
    <name evidence="2" type="ORF">DRW42_04150</name>
</gene>
<keyword evidence="3" id="KW-1185">Reference proteome</keyword>
<evidence type="ECO:0008006" key="4">
    <source>
        <dbReference type="Google" id="ProtNLM"/>
    </source>
</evidence>
<keyword evidence="1" id="KW-0732">Signal</keyword>
<feature type="signal peptide" evidence="1">
    <location>
        <begin position="1"/>
        <end position="19"/>
    </location>
</feature>
<dbReference type="GO" id="GO:0008237">
    <property type="term" value="F:metallopeptidase activity"/>
    <property type="evidence" value="ECO:0007669"/>
    <property type="project" value="InterPro"/>
</dbReference>